<evidence type="ECO:0000313" key="1">
    <source>
        <dbReference type="EMBL" id="RDB06511.1"/>
    </source>
</evidence>
<gene>
    <name evidence="1" type="ORF">DVG78_07110</name>
</gene>
<accession>A0A369I9S7</accession>
<dbReference type="EMBL" id="QPIW01000004">
    <property type="protein sequence ID" value="RDB06511.1"/>
    <property type="molecule type" value="Genomic_DNA"/>
</dbReference>
<comment type="caution">
    <text evidence="1">The sequence shown here is derived from an EMBL/GenBank/DDBJ whole genome shotgun (WGS) entry which is preliminary data.</text>
</comment>
<evidence type="ECO:0000313" key="2">
    <source>
        <dbReference type="Proteomes" id="UP000253141"/>
    </source>
</evidence>
<keyword evidence="2" id="KW-1185">Reference proteome</keyword>
<reference evidence="1 2" key="1">
    <citation type="submission" date="2018-07" db="EMBL/GenBank/DDBJ databases">
        <title>Genome analysis of Runella aurantiaca.</title>
        <authorList>
            <person name="Yang X."/>
        </authorList>
    </citation>
    <scope>NUCLEOTIDE SEQUENCE [LARGE SCALE GENOMIC DNA]</scope>
    <source>
        <strain evidence="1 2">YX9</strain>
    </source>
</reference>
<dbReference type="AlphaFoldDB" id="A0A369I9S7"/>
<protein>
    <submittedName>
        <fullName evidence="1">Uncharacterized protein</fullName>
    </submittedName>
</protein>
<name>A0A369I9S7_9BACT</name>
<dbReference type="Proteomes" id="UP000253141">
    <property type="component" value="Unassembled WGS sequence"/>
</dbReference>
<proteinExistence type="predicted"/>
<organism evidence="1 2">
    <name type="scientific">Runella aurantiaca</name>
    <dbReference type="NCBI Taxonomy" id="2282308"/>
    <lineage>
        <taxon>Bacteria</taxon>
        <taxon>Pseudomonadati</taxon>
        <taxon>Bacteroidota</taxon>
        <taxon>Cytophagia</taxon>
        <taxon>Cytophagales</taxon>
        <taxon>Spirosomataceae</taxon>
        <taxon>Runella</taxon>
    </lineage>
</organism>
<sequence length="90" mass="10802">MGKKANCTALLRQDLSLLLVYVQLVENPAVYNHCGVFCAHYFRQAGDKTKAKKKIDVWVYYAFLHWHFWLWHTRLAFYDLTINIQIRQRI</sequence>